<sequence length="344" mass="38919">MEKTMDYGPHSKPLRNHDLRKSVPAPAVYVRLLLDRFGSTPELRQRLLLGTDVDENRIQLPGAEVSLFSFISFGKNLIDVVGEEWPLESFRIWTTPTHGALEVAARSAPTIGDGLQILQEYGHVRGPYLILDLYRTRKATALRFSTSIASCFETAKALSTTAMLSAVAMLEPMLESPSDDIEIRFHWGVPRSHERMVKMIAQRMSFNQPHCELVLPNHVCARASPYLDQSLLKAALASLDQDARRLREANNLALQIDNLLNICSGGRMSAQEVARQLAVSRRTLVRRLAEHGMTFRTIQDQNLKLRAFKMLKDGKLTRSQMAERLGFQDPTSFSRACRRWFQAD</sequence>
<dbReference type="SMART" id="SM00342">
    <property type="entry name" value="HTH_ARAC"/>
    <property type="match status" value="1"/>
</dbReference>
<dbReference type="EMBL" id="QOZG01000007">
    <property type="protein sequence ID" value="RCS22552.1"/>
    <property type="molecule type" value="Genomic_DNA"/>
</dbReference>
<reference evidence="3 4" key="1">
    <citation type="submission" date="2018-07" db="EMBL/GenBank/DDBJ databases">
        <title>The draft genome of Phyllobacterium salinisoli.</title>
        <authorList>
            <person name="Liu L."/>
            <person name="Li L."/>
            <person name="Zhang X."/>
            <person name="Liang L."/>
        </authorList>
    </citation>
    <scope>NUCLEOTIDE SEQUENCE [LARGE SCALE GENOMIC DNA]</scope>
    <source>
        <strain evidence="3 4">LLAN61</strain>
    </source>
</reference>
<dbReference type="InterPro" id="IPR032687">
    <property type="entry name" value="AraC-type_N"/>
</dbReference>
<dbReference type="PROSITE" id="PS01124">
    <property type="entry name" value="HTH_ARAC_FAMILY_2"/>
    <property type="match status" value="1"/>
</dbReference>
<name>A0A368K2C5_9HYPH</name>
<dbReference type="Pfam" id="PF12833">
    <property type="entry name" value="HTH_18"/>
    <property type="match status" value="1"/>
</dbReference>
<organism evidence="3 4">
    <name type="scientific">Phyllobacterium salinisoli</name>
    <dbReference type="NCBI Taxonomy" id="1899321"/>
    <lineage>
        <taxon>Bacteria</taxon>
        <taxon>Pseudomonadati</taxon>
        <taxon>Pseudomonadota</taxon>
        <taxon>Alphaproteobacteria</taxon>
        <taxon>Hyphomicrobiales</taxon>
        <taxon>Phyllobacteriaceae</taxon>
        <taxon>Phyllobacterium</taxon>
    </lineage>
</organism>
<gene>
    <name evidence="3" type="ORF">DUT91_16745</name>
</gene>
<dbReference type="PANTHER" id="PTHR47894">
    <property type="entry name" value="HTH-TYPE TRANSCRIPTIONAL REGULATOR GADX"/>
    <property type="match status" value="1"/>
</dbReference>
<dbReference type="Proteomes" id="UP000253420">
    <property type="component" value="Unassembled WGS sequence"/>
</dbReference>
<evidence type="ECO:0000259" key="2">
    <source>
        <dbReference type="PROSITE" id="PS01124"/>
    </source>
</evidence>
<dbReference type="Gene3D" id="1.10.10.60">
    <property type="entry name" value="Homeodomain-like"/>
    <property type="match status" value="1"/>
</dbReference>
<dbReference type="GO" id="GO:0005829">
    <property type="term" value="C:cytosol"/>
    <property type="evidence" value="ECO:0007669"/>
    <property type="project" value="TreeGrafter"/>
</dbReference>
<feature type="domain" description="HTH araC/xylS-type" evidence="2">
    <location>
        <begin position="250"/>
        <end position="344"/>
    </location>
</feature>
<keyword evidence="1" id="KW-0238">DNA-binding</keyword>
<dbReference type="GO" id="GO:0003700">
    <property type="term" value="F:DNA-binding transcription factor activity"/>
    <property type="evidence" value="ECO:0007669"/>
    <property type="project" value="InterPro"/>
</dbReference>
<dbReference type="Pfam" id="PF12625">
    <property type="entry name" value="Arabinose_bd"/>
    <property type="match status" value="1"/>
</dbReference>
<accession>A0A368K2C5</accession>
<keyword evidence="4" id="KW-1185">Reference proteome</keyword>
<dbReference type="GO" id="GO:0000976">
    <property type="term" value="F:transcription cis-regulatory region binding"/>
    <property type="evidence" value="ECO:0007669"/>
    <property type="project" value="TreeGrafter"/>
</dbReference>
<evidence type="ECO:0000313" key="4">
    <source>
        <dbReference type="Proteomes" id="UP000253420"/>
    </source>
</evidence>
<comment type="caution">
    <text evidence="3">The sequence shown here is derived from an EMBL/GenBank/DDBJ whole genome shotgun (WGS) entry which is preliminary data.</text>
</comment>
<dbReference type="InterPro" id="IPR018060">
    <property type="entry name" value="HTH_AraC"/>
</dbReference>
<evidence type="ECO:0000256" key="1">
    <source>
        <dbReference type="ARBA" id="ARBA00023125"/>
    </source>
</evidence>
<dbReference type="PANTHER" id="PTHR47894:SF4">
    <property type="entry name" value="HTH-TYPE TRANSCRIPTIONAL REGULATOR GADX"/>
    <property type="match status" value="1"/>
</dbReference>
<protein>
    <submittedName>
        <fullName evidence="3">Helix-turn-helix domain-containing protein</fullName>
    </submittedName>
</protein>
<dbReference type="AlphaFoldDB" id="A0A368K2C5"/>
<proteinExistence type="predicted"/>
<evidence type="ECO:0000313" key="3">
    <source>
        <dbReference type="EMBL" id="RCS22552.1"/>
    </source>
</evidence>